<reference evidence="2 3" key="2">
    <citation type="journal article" date="2022" name="Int. J. Syst. Evol. Microbiol.">
        <title>Strains of Bradyrhizobium barranii sp. nov. associated with legumes native to Canada are symbionts of soybeans and belong to different subspecies (subsp. barranii subsp. nov. and subsp. apii subsp. nov.) and symbiovars (sv. glycinearum and sv. septentrionale).</title>
        <authorList>
            <person name="Bromfield E.S.P."/>
            <person name="Cloutier S."/>
            <person name="Wasai-Hara S."/>
            <person name="Minamisawa K."/>
        </authorList>
    </citation>
    <scope>NUCLEOTIDE SEQUENCE [LARGE SCALE GENOMIC DNA]</scope>
    <source>
        <strain evidence="2 3">144S4</strain>
    </source>
</reference>
<name>A0A939MBF5_9BRAD</name>
<proteinExistence type="predicted"/>
<dbReference type="EMBL" id="JAGEMI010000001">
    <property type="protein sequence ID" value="MBO1863087.1"/>
    <property type="molecule type" value="Genomic_DNA"/>
</dbReference>
<organism evidence="1">
    <name type="scientific">Bradyrhizobium barranii subsp. barranii</name>
    <dbReference type="NCBI Taxonomy" id="2823807"/>
    <lineage>
        <taxon>Bacteria</taxon>
        <taxon>Pseudomonadati</taxon>
        <taxon>Pseudomonadota</taxon>
        <taxon>Alphaproteobacteria</taxon>
        <taxon>Hyphomicrobiales</taxon>
        <taxon>Nitrobacteraceae</taxon>
        <taxon>Bradyrhizobium</taxon>
        <taxon>Bradyrhizobium barranii</taxon>
    </lineage>
</organism>
<sequence>MDPIEAPLRNLDAAIRCFFVPTPALSDIPTLKAQIELRRLALRDLELIRSRLRPLVRRRIERFVPGTCGAVRRRSASRSSSLPCGLRSAGEALALKSGRKIEEFRIGDSGSKSRRRA</sequence>
<evidence type="ECO:0000313" key="3">
    <source>
        <dbReference type="Proteomes" id="UP000664702"/>
    </source>
</evidence>
<evidence type="ECO:0000313" key="1">
    <source>
        <dbReference type="EMBL" id="MBO1863087.1"/>
    </source>
</evidence>
<reference evidence="1" key="1">
    <citation type="submission" date="2021-03" db="EMBL/GenBank/DDBJ databases">
        <title>Whole Genome Sequence of Bradyrhizobium sp. Strain 144S4.</title>
        <authorList>
            <person name="Bromfield E.S.P."/>
            <person name="Cloutier S."/>
        </authorList>
    </citation>
    <scope>NUCLEOTIDE SEQUENCE [LARGE SCALE GENOMIC DNA]</scope>
    <source>
        <strain evidence="1">144S4</strain>
    </source>
</reference>
<accession>A0A939MBF5</accession>
<gene>
    <name evidence="2" type="ORF">J4G43_017800</name>
    <name evidence="1" type="ORF">J4G43_19880</name>
</gene>
<dbReference type="RefSeq" id="WP_208085780.1">
    <property type="nucleotide sequence ID" value="NZ_CP086136.1"/>
</dbReference>
<evidence type="ECO:0000313" key="2">
    <source>
        <dbReference type="EMBL" id="UEM15900.1"/>
    </source>
</evidence>
<dbReference type="EMBL" id="CP086136">
    <property type="protein sequence ID" value="UEM15900.1"/>
    <property type="molecule type" value="Genomic_DNA"/>
</dbReference>
<dbReference type="AlphaFoldDB" id="A0A939MBF5"/>
<protein>
    <submittedName>
        <fullName evidence="1">Uncharacterized protein</fullName>
    </submittedName>
</protein>
<dbReference type="Proteomes" id="UP000664702">
    <property type="component" value="Chromosome"/>
</dbReference>
<dbReference type="KEGG" id="bban:J4G43_017800"/>